<gene>
    <name evidence="6" type="primary">guaA_1</name>
    <name evidence="6" type="ORF">GCM10007876_00190</name>
</gene>
<dbReference type="EMBL" id="BSNM01000001">
    <property type="protein sequence ID" value="GLQ29541.1"/>
    <property type="molecule type" value="Genomic_DNA"/>
</dbReference>
<reference evidence="6" key="1">
    <citation type="journal article" date="2014" name="Int. J. Syst. Evol. Microbiol.">
        <title>Complete genome sequence of Corynebacterium casei LMG S-19264T (=DSM 44701T), isolated from a smear-ripened cheese.</title>
        <authorList>
            <consortium name="US DOE Joint Genome Institute (JGI-PGF)"/>
            <person name="Walter F."/>
            <person name="Albersmeier A."/>
            <person name="Kalinowski J."/>
            <person name="Ruckert C."/>
        </authorList>
    </citation>
    <scope>NUCLEOTIDE SEQUENCE</scope>
    <source>
        <strain evidence="6">NBRC 110071</strain>
    </source>
</reference>
<dbReference type="Proteomes" id="UP001161389">
    <property type="component" value="Unassembled WGS sequence"/>
</dbReference>
<evidence type="ECO:0000256" key="3">
    <source>
        <dbReference type="ARBA" id="ARBA00055068"/>
    </source>
</evidence>
<dbReference type="PANTHER" id="PTHR43235:SF1">
    <property type="entry name" value="GLUTAMINE AMIDOTRANSFERASE PB2B2.05-RELATED"/>
    <property type="match status" value="1"/>
</dbReference>
<protein>
    <recommendedName>
        <fullName evidence="5">gamma-glutamyl-gamma-aminobutyrate hydrolase</fullName>
        <ecNumber evidence="5">3.5.1.94</ecNumber>
    </recommendedName>
</protein>
<dbReference type="CDD" id="cd01745">
    <property type="entry name" value="GATase1_2"/>
    <property type="match status" value="1"/>
</dbReference>
<evidence type="ECO:0000313" key="7">
    <source>
        <dbReference type="Proteomes" id="UP001161389"/>
    </source>
</evidence>
<comment type="similarity">
    <text evidence="1">Belongs to the peptidase C26 family.</text>
</comment>
<dbReference type="InterPro" id="IPR029062">
    <property type="entry name" value="Class_I_gatase-like"/>
</dbReference>
<evidence type="ECO:0000256" key="4">
    <source>
        <dbReference type="ARBA" id="ARBA00060634"/>
    </source>
</evidence>
<dbReference type="GO" id="GO:0005829">
    <property type="term" value="C:cytosol"/>
    <property type="evidence" value="ECO:0007669"/>
    <property type="project" value="TreeGrafter"/>
</dbReference>
<dbReference type="PROSITE" id="PS51273">
    <property type="entry name" value="GATASE_TYPE_1"/>
    <property type="match status" value="1"/>
</dbReference>
<dbReference type="EC" id="3.5.1.94" evidence="5"/>
<name>A0AA37S5A2_9GAMM</name>
<comment type="caution">
    <text evidence="6">The sequence shown here is derived from an EMBL/GenBank/DDBJ whole genome shotgun (WGS) entry which is preliminary data.</text>
</comment>
<keyword evidence="7" id="KW-1185">Reference proteome</keyword>
<sequence length="252" mass="28299">MSDYKNDQKLKPLVGVVSDVQIIGPHIFHTSGDKYLRALSQAADVIPVVIPCLQDDQDIKQWIRRLDGVFLTGAYSMVDPKHYGEQKIDKPYDYDERRDELSFQTIRSLIEADLPLLGVCRGLQDINVALGGSLYQAVQEVPGNNDHREDKNQPLDIQYGDVHNVNVTQDGLLHRITGRTQIKVNSLHSQGINKVGEGLTVEARADDNLVEAISVDQMTFGLAVQWHPEWKVAENPIQRTIFEAFGDACRAR</sequence>
<accession>A0AA37S5A2</accession>
<comment type="pathway">
    <text evidence="4">Amine and polyamine degradation; putrescine degradation; 4-aminobutanoate from putrescine: step 4/4.</text>
</comment>
<comment type="catalytic activity">
    <reaction evidence="2">
        <text>4-(gamma-L-glutamylamino)butanoate + H2O = 4-aminobutanoate + L-glutamate</text>
        <dbReference type="Rhea" id="RHEA:19737"/>
        <dbReference type="ChEBI" id="CHEBI:15377"/>
        <dbReference type="ChEBI" id="CHEBI:29985"/>
        <dbReference type="ChEBI" id="CHEBI:58800"/>
        <dbReference type="ChEBI" id="CHEBI:59888"/>
        <dbReference type="EC" id="3.5.1.94"/>
    </reaction>
</comment>
<evidence type="ECO:0000256" key="5">
    <source>
        <dbReference type="ARBA" id="ARBA00066788"/>
    </source>
</evidence>
<dbReference type="GO" id="GO:0006598">
    <property type="term" value="P:polyamine catabolic process"/>
    <property type="evidence" value="ECO:0007669"/>
    <property type="project" value="TreeGrafter"/>
</dbReference>
<dbReference type="SUPFAM" id="SSF52317">
    <property type="entry name" value="Class I glutamine amidotransferase-like"/>
    <property type="match status" value="1"/>
</dbReference>
<dbReference type="Gene3D" id="3.40.50.880">
    <property type="match status" value="1"/>
</dbReference>
<evidence type="ECO:0000256" key="2">
    <source>
        <dbReference type="ARBA" id="ARBA00052718"/>
    </source>
</evidence>
<keyword evidence="6" id="KW-0378">Hydrolase</keyword>
<dbReference type="AlphaFoldDB" id="A0AA37S5A2"/>
<proteinExistence type="inferred from homology"/>
<comment type="function">
    <text evidence="3">Involved in the breakdown of putrescine via hydrolysis of the gamma-glutamyl linkage of gamma-glutamyl-gamma-aminobutyrate.</text>
</comment>
<dbReference type="PANTHER" id="PTHR43235">
    <property type="entry name" value="GLUTAMINE AMIDOTRANSFERASE PB2B2.05-RELATED"/>
    <property type="match status" value="1"/>
</dbReference>
<evidence type="ECO:0000313" key="6">
    <source>
        <dbReference type="EMBL" id="GLQ29541.1"/>
    </source>
</evidence>
<dbReference type="GO" id="GO:0033969">
    <property type="term" value="F:gamma-glutamyl-gamma-aminobutyrate hydrolase activity"/>
    <property type="evidence" value="ECO:0007669"/>
    <property type="project" value="UniProtKB-EC"/>
</dbReference>
<organism evidence="6 7">
    <name type="scientific">Litoribrevibacter albus</name>
    <dbReference type="NCBI Taxonomy" id="1473156"/>
    <lineage>
        <taxon>Bacteria</taxon>
        <taxon>Pseudomonadati</taxon>
        <taxon>Pseudomonadota</taxon>
        <taxon>Gammaproteobacteria</taxon>
        <taxon>Oceanospirillales</taxon>
        <taxon>Oceanospirillaceae</taxon>
        <taxon>Litoribrevibacter</taxon>
    </lineage>
</organism>
<evidence type="ECO:0000256" key="1">
    <source>
        <dbReference type="ARBA" id="ARBA00011083"/>
    </source>
</evidence>
<reference evidence="6" key="2">
    <citation type="submission" date="2023-01" db="EMBL/GenBank/DDBJ databases">
        <title>Draft genome sequence of Litoribrevibacter albus strain NBRC 110071.</title>
        <authorList>
            <person name="Sun Q."/>
            <person name="Mori K."/>
        </authorList>
    </citation>
    <scope>NUCLEOTIDE SEQUENCE</scope>
    <source>
        <strain evidence="6">NBRC 110071</strain>
    </source>
</reference>
<dbReference type="InterPro" id="IPR011697">
    <property type="entry name" value="Peptidase_C26"/>
</dbReference>
<dbReference type="InterPro" id="IPR044668">
    <property type="entry name" value="PuuD-like"/>
</dbReference>
<dbReference type="Pfam" id="PF07722">
    <property type="entry name" value="Peptidase_C26"/>
    <property type="match status" value="1"/>
</dbReference>
<dbReference type="FunFam" id="3.40.50.880:FF:000030">
    <property type="entry name" value="Gamma-glutamyl-gamma-aminobutyrate hydrolase PuuD"/>
    <property type="match status" value="1"/>
</dbReference>
<dbReference type="RefSeq" id="WP_284377318.1">
    <property type="nucleotide sequence ID" value="NZ_BSNM01000001.1"/>
</dbReference>